<organism evidence="1 2">
    <name type="scientific">Clostridium beijerinckii</name>
    <name type="common">Clostridium MP</name>
    <dbReference type="NCBI Taxonomy" id="1520"/>
    <lineage>
        <taxon>Bacteria</taxon>
        <taxon>Bacillati</taxon>
        <taxon>Bacillota</taxon>
        <taxon>Clostridia</taxon>
        <taxon>Eubacteriales</taxon>
        <taxon>Clostridiaceae</taxon>
        <taxon>Clostridium</taxon>
    </lineage>
</organism>
<sequence length="444" mass="52148">MWIEDLLKDIEKTKFSLHKLFKNPITNESISCIDYINLVLEDFLNKQKQLIISMNGLNKLELIENNFQNINNQTAHELSLKINCNSKLTNLLITYIYWKYMNPNSKLKHNVNMMIIKKIFKIKDSFKEHITPIACTTNCYLCKGYATVAIFDYDQSKLEFKCNTCGHSYKINLSDKSKAGGYRDVQYTKCNCHTCSTITSNINSKTINKFNELKDTCINLIEDSNQYIDLPSNFAMQNAYDIYMSNTNEQIDEILKYNPTSLEQFKNILNNISNSNYNNYDYETLLSKLENHGIVYHSKKKKPIKYKELFISYLLHTKNQNNCEEMFQKISSTIFNGDFFKYLNINNSRNDISINFNLSIINKSSSYFHISSKTNCERLKDYLYEDSLYINPYFINLSTHKSQNPSYRDELINEINSRIQDYSESRLKFVLNSLDSLEKFDSKN</sequence>
<protein>
    <submittedName>
        <fullName evidence="1">Uncharacterized protein</fullName>
    </submittedName>
</protein>
<gene>
    <name evidence="1" type="ORF">KEC93_21360</name>
</gene>
<accession>A0AB74VDG1</accession>
<dbReference type="Proteomes" id="UP000679373">
    <property type="component" value="Chromosome"/>
</dbReference>
<proteinExistence type="predicted"/>
<keyword evidence="2" id="KW-1185">Reference proteome</keyword>
<reference evidence="1" key="1">
    <citation type="submission" date="2021-04" db="EMBL/GenBank/DDBJ databases">
        <title>Complete genome sequence of the type strain Clostridium beijerinckii NRRL B-598.</title>
        <authorList>
            <person name="Sedlar K."/>
            <person name="Branska B."/>
            <person name="Bezdicek M."/>
            <person name="Nykrynova M."/>
            <person name="Lengerova M."/>
            <person name="Skutkova H."/>
            <person name="Patakova P."/>
        </authorList>
    </citation>
    <scope>NUCLEOTIDE SEQUENCE</scope>
    <source>
        <strain evidence="1">DSM 791</strain>
    </source>
</reference>
<dbReference type="EMBL" id="CP073653">
    <property type="protein sequence ID" value="QUN34445.1"/>
    <property type="molecule type" value="Genomic_DNA"/>
</dbReference>
<dbReference type="GeneID" id="66347129"/>
<evidence type="ECO:0000313" key="2">
    <source>
        <dbReference type="Proteomes" id="UP000679373"/>
    </source>
</evidence>
<dbReference type="AlphaFoldDB" id="A0AB74VDG1"/>
<dbReference type="RefSeq" id="WP_077868608.1">
    <property type="nucleotide sequence ID" value="NZ_BKAK01000058.1"/>
</dbReference>
<name>A0AB74VDG1_CLOBE</name>
<evidence type="ECO:0000313" key="1">
    <source>
        <dbReference type="EMBL" id="QUN34445.1"/>
    </source>
</evidence>